<sequence length="107" mass="11511">MSTCRIHLGGELGSPSTGGNMVHIDITWVSETTTLSLPSTEAARRRPRWLIEAVILLVQPRGRSITVASMVSTSTATMYGSGPDRWRPGGSGSGLQSQWTVRPMTRG</sequence>
<feature type="region of interest" description="Disordered" evidence="1">
    <location>
        <begin position="78"/>
        <end position="107"/>
    </location>
</feature>
<evidence type="ECO:0000313" key="2">
    <source>
        <dbReference type="EnsemblPlants" id="TuG1812G0500004338.01.T01.cds347068"/>
    </source>
</evidence>
<evidence type="ECO:0000256" key="1">
    <source>
        <dbReference type="SAM" id="MobiDB-lite"/>
    </source>
</evidence>
<protein>
    <submittedName>
        <fullName evidence="2">Uncharacterized protein</fullName>
    </submittedName>
</protein>
<dbReference type="AlphaFoldDB" id="A0A8R7QGH1"/>
<dbReference type="EnsemblPlants" id="TuG1812G0500004338.01.T01">
    <property type="protein sequence ID" value="TuG1812G0500004338.01.T01.cds347068"/>
    <property type="gene ID" value="TuG1812G0500004338.01"/>
</dbReference>
<reference evidence="2" key="3">
    <citation type="submission" date="2022-06" db="UniProtKB">
        <authorList>
            <consortium name="EnsemblPlants"/>
        </authorList>
    </citation>
    <scope>IDENTIFICATION</scope>
</reference>
<name>A0A8R7QGH1_TRIUA</name>
<accession>A0A8R7QGH1</accession>
<gene>
    <name evidence="2" type="primary">LOC125510761</name>
</gene>
<reference evidence="3" key="1">
    <citation type="journal article" date="2013" name="Nature">
        <title>Draft genome of the wheat A-genome progenitor Triticum urartu.</title>
        <authorList>
            <person name="Ling H.Q."/>
            <person name="Zhao S."/>
            <person name="Liu D."/>
            <person name="Wang J."/>
            <person name="Sun H."/>
            <person name="Zhang C."/>
            <person name="Fan H."/>
            <person name="Li D."/>
            <person name="Dong L."/>
            <person name="Tao Y."/>
            <person name="Gao C."/>
            <person name="Wu H."/>
            <person name="Li Y."/>
            <person name="Cui Y."/>
            <person name="Guo X."/>
            <person name="Zheng S."/>
            <person name="Wang B."/>
            <person name="Yu K."/>
            <person name="Liang Q."/>
            <person name="Yang W."/>
            <person name="Lou X."/>
            <person name="Chen J."/>
            <person name="Feng M."/>
            <person name="Jian J."/>
            <person name="Zhang X."/>
            <person name="Luo G."/>
            <person name="Jiang Y."/>
            <person name="Liu J."/>
            <person name="Wang Z."/>
            <person name="Sha Y."/>
            <person name="Zhang B."/>
            <person name="Wu H."/>
            <person name="Tang D."/>
            <person name="Shen Q."/>
            <person name="Xue P."/>
            <person name="Zou S."/>
            <person name="Wang X."/>
            <person name="Liu X."/>
            <person name="Wang F."/>
            <person name="Yang Y."/>
            <person name="An X."/>
            <person name="Dong Z."/>
            <person name="Zhang K."/>
            <person name="Zhang X."/>
            <person name="Luo M.C."/>
            <person name="Dvorak J."/>
            <person name="Tong Y."/>
            <person name="Wang J."/>
            <person name="Yang H."/>
            <person name="Li Z."/>
            <person name="Wang D."/>
            <person name="Zhang A."/>
            <person name="Wang J."/>
        </authorList>
    </citation>
    <scope>NUCLEOTIDE SEQUENCE</scope>
    <source>
        <strain evidence="3">cv. G1812</strain>
    </source>
</reference>
<dbReference type="Proteomes" id="UP000015106">
    <property type="component" value="Chromosome 5"/>
</dbReference>
<keyword evidence="3" id="KW-1185">Reference proteome</keyword>
<reference evidence="2" key="2">
    <citation type="submission" date="2018-03" db="EMBL/GenBank/DDBJ databases">
        <title>The Triticum urartu genome reveals the dynamic nature of wheat genome evolution.</title>
        <authorList>
            <person name="Ling H."/>
            <person name="Ma B."/>
            <person name="Shi X."/>
            <person name="Liu H."/>
            <person name="Dong L."/>
            <person name="Sun H."/>
            <person name="Cao Y."/>
            <person name="Gao Q."/>
            <person name="Zheng S."/>
            <person name="Li Y."/>
            <person name="Yu Y."/>
            <person name="Du H."/>
            <person name="Qi M."/>
            <person name="Li Y."/>
            <person name="Yu H."/>
            <person name="Cui Y."/>
            <person name="Wang N."/>
            <person name="Chen C."/>
            <person name="Wu H."/>
            <person name="Zhao Y."/>
            <person name="Zhang J."/>
            <person name="Li Y."/>
            <person name="Zhou W."/>
            <person name="Zhang B."/>
            <person name="Hu W."/>
            <person name="Eijk M."/>
            <person name="Tang J."/>
            <person name="Witsenboer H."/>
            <person name="Zhao S."/>
            <person name="Li Z."/>
            <person name="Zhang A."/>
            <person name="Wang D."/>
            <person name="Liang C."/>
        </authorList>
    </citation>
    <scope>NUCLEOTIDE SEQUENCE [LARGE SCALE GENOMIC DNA]</scope>
    <source>
        <strain evidence="2">cv. G1812</strain>
    </source>
</reference>
<dbReference type="Gramene" id="TuG1812G0500004338.01.T01">
    <property type="protein sequence ID" value="TuG1812G0500004338.01.T01.cds347068"/>
    <property type="gene ID" value="TuG1812G0500004338.01"/>
</dbReference>
<evidence type="ECO:0000313" key="3">
    <source>
        <dbReference type="Proteomes" id="UP000015106"/>
    </source>
</evidence>
<organism evidence="2 3">
    <name type="scientific">Triticum urartu</name>
    <name type="common">Red wild einkorn</name>
    <name type="synonym">Crithodium urartu</name>
    <dbReference type="NCBI Taxonomy" id="4572"/>
    <lineage>
        <taxon>Eukaryota</taxon>
        <taxon>Viridiplantae</taxon>
        <taxon>Streptophyta</taxon>
        <taxon>Embryophyta</taxon>
        <taxon>Tracheophyta</taxon>
        <taxon>Spermatophyta</taxon>
        <taxon>Magnoliopsida</taxon>
        <taxon>Liliopsida</taxon>
        <taxon>Poales</taxon>
        <taxon>Poaceae</taxon>
        <taxon>BOP clade</taxon>
        <taxon>Pooideae</taxon>
        <taxon>Triticodae</taxon>
        <taxon>Triticeae</taxon>
        <taxon>Triticinae</taxon>
        <taxon>Triticum</taxon>
    </lineage>
</organism>
<proteinExistence type="predicted"/>